<gene>
    <name evidence="3" type="ORF">ARAM_001541</name>
</gene>
<dbReference type="GO" id="GO:0005739">
    <property type="term" value="C:mitochondrion"/>
    <property type="evidence" value="ECO:0007669"/>
    <property type="project" value="TreeGrafter"/>
</dbReference>
<dbReference type="EMBL" id="JZBS01003731">
    <property type="protein sequence ID" value="KKK13844.1"/>
    <property type="molecule type" value="Genomic_DNA"/>
</dbReference>
<dbReference type="OrthoDB" id="10253878at2759"/>
<protein>
    <submittedName>
        <fullName evidence="3">Ubiquinol-cytochrome C chaperone</fullName>
    </submittedName>
</protein>
<feature type="domain" description="Ubiquinol-cytochrome c chaperone" evidence="2">
    <location>
        <begin position="156"/>
        <end position="300"/>
    </location>
</feature>
<dbReference type="AlphaFoldDB" id="A0A0F8U283"/>
<keyword evidence="4" id="KW-1185">Reference proteome</keyword>
<evidence type="ECO:0000256" key="1">
    <source>
        <dbReference type="ARBA" id="ARBA00006407"/>
    </source>
</evidence>
<sequence length="328" mass="36653">MPSKNLRSLWPRELQSQCAKLQVQHLSRPLASFTSSQRSICTRPLHSQLSLALSDLPSSSFLRQRTATTVTATAPFASSVNGQQSYRSASRLARAIAPRPGTAAETYVAYGLTQKLFEACSSQGDYRIPQLQEKGAQVPKTEAGEDLGVGEGWWYEELGLVPTFSTWSQITFLHMYLLTVRLRALPTHESLQTYSRHLIDHFSHNAEHRMDVLHGLTSRGIRNKFLKDLFIQWRGVLAAYDEGLIKGDAVLGAAVWRNLWKASYTGPDGEEIEWEKIARVVAYMRRVLSELSQVDEADLIFHLGTRKSGKPGLFAPSPADTLLVEAKQ</sequence>
<evidence type="ECO:0000313" key="3">
    <source>
        <dbReference type="EMBL" id="KKK13844.1"/>
    </source>
</evidence>
<dbReference type="Pfam" id="PF03981">
    <property type="entry name" value="Ubiq_cyt_C_chap"/>
    <property type="match status" value="1"/>
</dbReference>
<evidence type="ECO:0000259" key="2">
    <source>
        <dbReference type="Pfam" id="PF03981"/>
    </source>
</evidence>
<dbReference type="InterPro" id="IPR021150">
    <property type="entry name" value="Ubiq_cyt_c_chap"/>
</dbReference>
<organism evidence="3 4">
    <name type="scientific">Aspergillus rambellii</name>
    <dbReference type="NCBI Taxonomy" id="308745"/>
    <lineage>
        <taxon>Eukaryota</taxon>
        <taxon>Fungi</taxon>
        <taxon>Dikarya</taxon>
        <taxon>Ascomycota</taxon>
        <taxon>Pezizomycotina</taxon>
        <taxon>Eurotiomycetes</taxon>
        <taxon>Eurotiomycetidae</taxon>
        <taxon>Eurotiales</taxon>
        <taxon>Aspergillaceae</taxon>
        <taxon>Aspergillus</taxon>
        <taxon>Aspergillus subgen. Nidulantes</taxon>
    </lineage>
</organism>
<proteinExistence type="inferred from homology"/>
<comment type="caution">
    <text evidence="3">The sequence shown here is derived from an EMBL/GenBank/DDBJ whole genome shotgun (WGS) entry which is preliminary data.</text>
</comment>
<dbReference type="GO" id="GO:0034551">
    <property type="term" value="P:mitochondrial respiratory chain complex III assembly"/>
    <property type="evidence" value="ECO:0007669"/>
    <property type="project" value="TreeGrafter"/>
</dbReference>
<dbReference type="PANTHER" id="PTHR12184">
    <property type="entry name" value="UBIQUINOL-CYTOCHROME C REDUCTASE COMPLEX ASSEMBLY FACTOR 1 FAMILY MEMBER"/>
    <property type="match status" value="1"/>
</dbReference>
<dbReference type="PANTHER" id="PTHR12184:SF1">
    <property type="entry name" value="UBIQUINOL-CYTOCHROME-C REDUCTASE COMPLEX ASSEMBLY FACTOR 1"/>
    <property type="match status" value="1"/>
</dbReference>
<comment type="similarity">
    <text evidence="1">Belongs to the CBP3 family.</text>
</comment>
<reference evidence="3 4" key="1">
    <citation type="submission" date="2015-02" db="EMBL/GenBank/DDBJ databases">
        <title>Draft Genome Sequences of Two Closely-Related Aflatoxigenic Aspergillus Species Obtained from the Cote d'Ivoire.</title>
        <authorList>
            <person name="Moore G.G."/>
            <person name="Beltz S.B."/>
            <person name="Mack B.M."/>
        </authorList>
    </citation>
    <scope>NUCLEOTIDE SEQUENCE [LARGE SCALE GENOMIC DNA]</scope>
    <source>
        <strain evidence="3 4">SRRC1468</strain>
    </source>
</reference>
<dbReference type="Proteomes" id="UP000034291">
    <property type="component" value="Unassembled WGS sequence"/>
</dbReference>
<dbReference type="InterPro" id="IPR007129">
    <property type="entry name" value="Ubiqinol_cyt_c_chaperone_CPB3"/>
</dbReference>
<accession>A0A0F8U283</accession>
<name>A0A0F8U283_9EURO</name>
<evidence type="ECO:0000313" key="4">
    <source>
        <dbReference type="Proteomes" id="UP000034291"/>
    </source>
</evidence>
<dbReference type="STRING" id="308745.A0A0F8U283"/>